<dbReference type="PROSITE" id="PS50103">
    <property type="entry name" value="ZF_C3H1"/>
    <property type="match status" value="1"/>
</dbReference>
<evidence type="ECO:0000256" key="3">
    <source>
        <dbReference type="ARBA" id="ARBA00022833"/>
    </source>
</evidence>
<feature type="compositionally biased region" description="Acidic residues" evidence="5">
    <location>
        <begin position="568"/>
        <end position="595"/>
    </location>
</feature>
<keyword evidence="2 4" id="KW-0863">Zinc-finger</keyword>
<dbReference type="Pfam" id="PF00642">
    <property type="entry name" value="zf-CCCH"/>
    <property type="match status" value="1"/>
</dbReference>
<dbReference type="PANTHER" id="PTHR15725">
    <property type="entry name" value="ZN-FINGER, C-X8-C-X5-C-X3-H TYPE-CONTAINING"/>
    <property type="match status" value="1"/>
</dbReference>
<feature type="region of interest" description="Disordered" evidence="5">
    <location>
        <begin position="445"/>
        <end position="466"/>
    </location>
</feature>
<dbReference type="GO" id="GO:0003729">
    <property type="term" value="F:mRNA binding"/>
    <property type="evidence" value="ECO:0007669"/>
    <property type="project" value="TreeGrafter"/>
</dbReference>
<dbReference type="GO" id="GO:0008270">
    <property type="term" value="F:zinc ion binding"/>
    <property type="evidence" value="ECO:0007669"/>
    <property type="project" value="UniProtKB-KW"/>
</dbReference>
<proteinExistence type="predicted"/>
<accession>A0A2P2IYR6</accession>
<evidence type="ECO:0000313" key="7">
    <source>
        <dbReference type="EMBL" id="MBW86359.1"/>
    </source>
</evidence>
<name>A0A2P2IYR6_RHIMU</name>
<dbReference type="AlphaFoldDB" id="A0A2P2IYR6"/>
<feature type="region of interest" description="Disordered" evidence="5">
    <location>
        <begin position="75"/>
        <end position="131"/>
    </location>
</feature>
<evidence type="ECO:0000256" key="2">
    <source>
        <dbReference type="ARBA" id="ARBA00022771"/>
    </source>
</evidence>
<dbReference type="PANTHER" id="PTHR15725:SF14">
    <property type="entry name" value="ZINC FINGER CCCH DOMAIN-CONTAINING PROTEIN 11A"/>
    <property type="match status" value="1"/>
</dbReference>
<feature type="domain" description="C3H1-type" evidence="6">
    <location>
        <begin position="6"/>
        <end position="33"/>
    </location>
</feature>
<feature type="region of interest" description="Disordered" evidence="5">
    <location>
        <begin position="342"/>
        <end position="383"/>
    </location>
</feature>
<feature type="region of interest" description="Disordered" evidence="5">
    <location>
        <begin position="283"/>
        <end position="305"/>
    </location>
</feature>
<feature type="compositionally biased region" description="Basic and acidic residues" evidence="5">
    <location>
        <begin position="357"/>
        <end position="383"/>
    </location>
</feature>
<dbReference type="SUPFAM" id="SSF90229">
    <property type="entry name" value="CCCH zinc finger"/>
    <property type="match status" value="1"/>
</dbReference>
<keyword evidence="3 4" id="KW-0862">Zinc</keyword>
<evidence type="ECO:0000259" key="6">
    <source>
        <dbReference type="PROSITE" id="PS50103"/>
    </source>
</evidence>
<evidence type="ECO:0000256" key="4">
    <source>
        <dbReference type="PROSITE-ProRule" id="PRU00723"/>
    </source>
</evidence>
<protein>
    <submittedName>
        <fullName evidence="7">Zinc finger family protein</fullName>
    </submittedName>
</protein>
<feature type="compositionally biased region" description="Basic and acidic residues" evidence="5">
    <location>
        <begin position="96"/>
        <end position="117"/>
    </location>
</feature>
<feature type="compositionally biased region" description="Polar residues" evidence="5">
    <location>
        <begin position="531"/>
        <end position="542"/>
    </location>
</feature>
<feature type="compositionally biased region" description="Basic and acidic residues" evidence="5">
    <location>
        <begin position="283"/>
        <end position="292"/>
    </location>
</feature>
<evidence type="ECO:0000256" key="1">
    <source>
        <dbReference type="ARBA" id="ARBA00022723"/>
    </source>
</evidence>
<feature type="zinc finger region" description="C3H1-type" evidence="4">
    <location>
        <begin position="6"/>
        <end position="33"/>
    </location>
</feature>
<keyword evidence="1 4" id="KW-0479">Metal-binding</keyword>
<dbReference type="Gene3D" id="4.10.1000.10">
    <property type="entry name" value="Zinc finger, CCCH-type"/>
    <property type="match status" value="1"/>
</dbReference>
<evidence type="ECO:0000256" key="5">
    <source>
        <dbReference type="SAM" id="MobiDB-lite"/>
    </source>
</evidence>
<dbReference type="InterPro" id="IPR036855">
    <property type="entry name" value="Znf_CCCH_sf"/>
</dbReference>
<feature type="compositionally biased region" description="Polar residues" evidence="5">
    <location>
        <begin position="118"/>
        <end position="131"/>
    </location>
</feature>
<feature type="region of interest" description="Disordered" evidence="5">
    <location>
        <begin position="529"/>
        <end position="595"/>
    </location>
</feature>
<reference evidence="7" key="1">
    <citation type="submission" date="2018-02" db="EMBL/GenBank/DDBJ databases">
        <title>Rhizophora mucronata_Transcriptome.</title>
        <authorList>
            <person name="Meera S.P."/>
            <person name="Sreeshan A."/>
            <person name="Augustine A."/>
        </authorList>
    </citation>
    <scope>NUCLEOTIDE SEQUENCE</scope>
    <source>
        <tissue evidence="7">Leaf</tissue>
    </source>
</reference>
<dbReference type="InterPro" id="IPR000571">
    <property type="entry name" value="Znf_CCCH"/>
</dbReference>
<organism evidence="7">
    <name type="scientific">Rhizophora mucronata</name>
    <name type="common">Asiatic mangrove</name>
    <dbReference type="NCBI Taxonomy" id="61149"/>
    <lineage>
        <taxon>Eukaryota</taxon>
        <taxon>Viridiplantae</taxon>
        <taxon>Streptophyta</taxon>
        <taxon>Embryophyta</taxon>
        <taxon>Tracheophyta</taxon>
        <taxon>Spermatophyta</taxon>
        <taxon>Magnoliopsida</taxon>
        <taxon>eudicotyledons</taxon>
        <taxon>Gunneridae</taxon>
        <taxon>Pentapetalae</taxon>
        <taxon>rosids</taxon>
        <taxon>fabids</taxon>
        <taxon>Malpighiales</taxon>
        <taxon>Rhizophoraceae</taxon>
        <taxon>Rhizophora</taxon>
    </lineage>
</organism>
<sequence>MAYSSGKQAVPCIFFQKGLCLKGDRCAFLHGPSNTTNKALQVTASNPSSESPSRKFTFGGLQKCTQEQRMPLKPVEAPVEAKSSSNTAIVAPRKNIGTEKNDLPPKLMDDEVSRNKETNNPLVNRNSGRSNSLHLSQVANDQSFQNNKDYDEFFKESSPGFDVLVDDDLGDSDYYQAEDQYGKKRYHDERNLDTMDEFELGHTTNYHSINPEDFDSYEQTQGQHAWEHLRASSERMLMGPAHLEGRGYTKSNSPEHISESDLRYHLSKRRRVNGLRSVVSHDSIHDDHREGRVSGGSSGRDLHHLPLHNRSIHSRLHGRIKLPGKSPNSGNDLHTEQEINGGRFWGRLSPGRQHQGRLRDRIKPRVEEDDNNEGRDIGRPRLRREIMDETCTDFAGPKSLAELKVARNGEGRTQQSFGNQKHIESHLLSDGDLSFEGPMPLSEIRKRKREAEAAASGSGMPHVNKDDHNQKMIEESFVGSLDNAALAEAQHLFPSVAKDGVNSHMLKNKEESTPATVAGVRAAAEDIEFSHGQSSEKNNFNELDTEDGKNVEDRTEDCEFEGEHQGDGDYEYEQGDEGDYTYEEGENEDAEVGENVDGEEEYVDGEDGDDFAKKIGAIFS</sequence>
<dbReference type="EMBL" id="GGEC01005876">
    <property type="protein sequence ID" value="MBW86359.1"/>
    <property type="molecule type" value="Transcribed_RNA"/>
</dbReference>
<dbReference type="SMART" id="SM00356">
    <property type="entry name" value="ZnF_C3H1"/>
    <property type="match status" value="1"/>
</dbReference>